<reference evidence="1" key="2">
    <citation type="submission" date="2020-09" db="EMBL/GenBank/DDBJ databases">
        <authorList>
            <person name="Sun Q."/>
            <person name="Kim S."/>
        </authorList>
    </citation>
    <scope>NUCLEOTIDE SEQUENCE</scope>
    <source>
        <strain evidence="1">KCTC 32422</strain>
    </source>
</reference>
<organism evidence="1 2">
    <name type="scientific">Novosphingobium arvoryzae</name>
    <dbReference type="NCBI Taxonomy" id="1256514"/>
    <lineage>
        <taxon>Bacteria</taxon>
        <taxon>Pseudomonadati</taxon>
        <taxon>Pseudomonadota</taxon>
        <taxon>Alphaproteobacteria</taxon>
        <taxon>Sphingomonadales</taxon>
        <taxon>Sphingomonadaceae</taxon>
        <taxon>Novosphingobium</taxon>
    </lineage>
</organism>
<dbReference type="EMBL" id="BMZD01000012">
    <property type="protein sequence ID" value="GHA07338.1"/>
    <property type="molecule type" value="Genomic_DNA"/>
</dbReference>
<gene>
    <name evidence="1" type="ORF">GCM10011617_30000</name>
</gene>
<evidence type="ECO:0000313" key="2">
    <source>
        <dbReference type="Proteomes" id="UP000634139"/>
    </source>
</evidence>
<proteinExistence type="predicted"/>
<sequence>MIAARWEVPFAGAALAFTAPAVAPASVGDPKEAAVTSTAVAKALMLYVSLILAFPGRSTFIYENNW</sequence>
<comment type="caution">
    <text evidence="1">The sequence shown here is derived from an EMBL/GenBank/DDBJ whole genome shotgun (WGS) entry which is preliminary data.</text>
</comment>
<dbReference type="Proteomes" id="UP000634139">
    <property type="component" value="Unassembled WGS sequence"/>
</dbReference>
<accession>A0A918RR35</accession>
<dbReference type="AlphaFoldDB" id="A0A918RR35"/>
<reference evidence="1" key="1">
    <citation type="journal article" date="2014" name="Int. J. Syst. Evol. Microbiol.">
        <title>Complete genome sequence of Corynebacterium casei LMG S-19264T (=DSM 44701T), isolated from a smear-ripened cheese.</title>
        <authorList>
            <consortium name="US DOE Joint Genome Institute (JGI-PGF)"/>
            <person name="Walter F."/>
            <person name="Albersmeier A."/>
            <person name="Kalinowski J."/>
            <person name="Ruckert C."/>
        </authorList>
    </citation>
    <scope>NUCLEOTIDE SEQUENCE</scope>
    <source>
        <strain evidence="1">KCTC 32422</strain>
    </source>
</reference>
<evidence type="ECO:0000313" key="1">
    <source>
        <dbReference type="EMBL" id="GHA07338.1"/>
    </source>
</evidence>
<keyword evidence="2" id="KW-1185">Reference proteome</keyword>
<name>A0A918RR35_9SPHN</name>
<protein>
    <submittedName>
        <fullName evidence="1">Uncharacterized protein</fullName>
    </submittedName>
</protein>